<feature type="region of interest" description="Disordered" evidence="1">
    <location>
        <begin position="99"/>
        <end position="180"/>
    </location>
</feature>
<evidence type="ECO:0000313" key="3">
    <source>
        <dbReference type="Proteomes" id="UP000708208"/>
    </source>
</evidence>
<name>A0A8J2KNX9_9HEXA</name>
<feature type="compositionally biased region" description="Polar residues" evidence="1">
    <location>
        <begin position="103"/>
        <end position="123"/>
    </location>
</feature>
<reference evidence="2" key="1">
    <citation type="submission" date="2021-06" db="EMBL/GenBank/DDBJ databases">
        <authorList>
            <person name="Hodson N. C."/>
            <person name="Mongue J. A."/>
            <person name="Jaron S. K."/>
        </authorList>
    </citation>
    <scope>NUCLEOTIDE SEQUENCE</scope>
</reference>
<sequence length="252" mass="27554">MLDAPLERSAVIFGIWSYTTHALTSCQGLILACLYCFWNGEVQLALKKFVRYKIFNGSKYRGSGSGRGSVRMSLMNNTSAAGRAVNGVTLVPQPVRVELLNGPGTNPQPNSFRSSPAKSSNLDANRAHIDGTVPALSQIPNSGRNRKLLEESTSDGDNSMSCTSVRVSGNSDQNSTTRGSKFRRLSKLRIWISPVMFVSGAKKQNSESVLNPPKTVYNHSPEVDSEERDTLNMSSTEGCHFQIEVLEDVHVK</sequence>
<dbReference type="AlphaFoldDB" id="A0A8J2KNX9"/>
<evidence type="ECO:0000313" key="2">
    <source>
        <dbReference type="EMBL" id="CAG7728861.1"/>
    </source>
</evidence>
<organism evidence="2 3">
    <name type="scientific">Allacma fusca</name>
    <dbReference type="NCBI Taxonomy" id="39272"/>
    <lineage>
        <taxon>Eukaryota</taxon>
        <taxon>Metazoa</taxon>
        <taxon>Ecdysozoa</taxon>
        <taxon>Arthropoda</taxon>
        <taxon>Hexapoda</taxon>
        <taxon>Collembola</taxon>
        <taxon>Symphypleona</taxon>
        <taxon>Sminthuridae</taxon>
        <taxon>Allacma</taxon>
    </lineage>
</organism>
<evidence type="ECO:0000256" key="1">
    <source>
        <dbReference type="SAM" id="MobiDB-lite"/>
    </source>
</evidence>
<accession>A0A8J2KNX9</accession>
<dbReference type="OrthoDB" id="5967113at2759"/>
<gene>
    <name evidence="2" type="ORF">AFUS01_LOCUS17612</name>
</gene>
<protein>
    <submittedName>
        <fullName evidence="2">Uncharacterized protein</fullName>
    </submittedName>
</protein>
<dbReference type="EMBL" id="CAJVCH010169624">
    <property type="protein sequence ID" value="CAG7728861.1"/>
    <property type="molecule type" value="Genomic_DNA"/>
</dbReference>
<proteinExistence type="predicted"/>
<feature type="region of interest" description="Disordered" evidence="1">
    <location>
        <begin position="206"/>
        <end position="227"/>
    </location>
</feature>
<dbReference type="Proteomes" id="UP000708208">
    <property type="component" value="Unassembled WGS sequence"/>
</dbReference>
<keyword evidence="3" id="KW-1185">Reference proteome</keyword>
<comment type="caution">
    <text evidence="2">The sequence shown here is derived from an EMBL/GenBank/DDBJ whole genome shotgun (WGS) entry which is preliminary data.</text>
</comment>
<feature type="compositionally biased region" description="Polar residues" evidence="1">
    <location>
        <begin position="155"/>
        <end position="179"/>
    </location>
</feature>